<dbReference type="NCBIfam" id="NF003952">
    <property type="entry name" value="PRK05450.1-5"/>
    <property type="match status" value="1"/>
</dbReference>
<dbReference type="NCBIfam" id="TIGR00466">
    <property type="entry name" value="kdsB"/>
    <property type="match status" value="1"/>
</dbReference>
<evidence type="ECO:0000256" key="3">
    <source>
        <dbReference type="ARBA" id="ARBA00022985"/>
    </source>
</evidence>
<keyword evidence="1 4" id="KW-0808">Transferase</keyword>
<protein>
    <submittedName>
        <fullName evidence="4">3-deoxy-manno-octulosonate cytidylyltransferase</fullName>
        <ecNumber evidence="4">2.7.7.38</ecNumber>
    </submittedName>
</protein>
<evidence type="ECO:0000313" key="4">
    <source>
        <dbReference type="EMBL" id="XAU14617.1"/>
    </source>
</evidence>
<keyword evidence="3" id="KW-0448">Lipopolysaccharide biosynthesis</keyword>
<dbReference type="InterPro" id="IPR004528">
    <property type="entry name" value="KdsB"/>
</dbReference>
<dbReference type="InterPro" id="IPR029044">
    <property type="entry name" value="Nucleotide-diphossugar_trans"/>
</dbReference>
<dbReference type="Gene3D" id="3.90.550.10">
    <property type="entry name" value="Spore Coat Polysaccharide Biosynthesis Protein SpsA, Chain A"/>
    <property type="match status" value="1"/>
</dbReference>
<dbReference type="CDD" id="cd02517">
    <property type="entry name" value="CMP-KDO-Synthetase"/>
    <property type="match status" value="1"/>
</dbReference>
<evidence type="ECO:0000256" key="1">
    <source>
        <dbReference type="ARBA" id="ARBA00022679"/>
    </source>
</evidence>
<reference evidence="4 5" key="1">
    <citation type="submission" date="2024-03" db="EMBL/GenBank/DDBJ databases">
        <title>Sulfurimonas sp. HSL3-1.</title>
        <authorList>
            <person name="Wang S."/>
        </authorList>
    </citation>
    <scope>NUCLEOTIDE SEQUENCE [LARGE SCALE GENOMIC DNA]</scope>
    <source>
        <strain evidence="4 5">HSL3-1</strain>
    </source>
</reference>
<organism evidence="4 5">
    <name type="scientific">Sulfurimonas diazotrophicus</name>
    <dbReference type="NCBI Taxonomy" id="3131939"/>
    <lineage>
        <taxon>Bacteria</taxon>
        <taxon>Pseudomonadati</taxon>
        <taxon>Campylobacterota</taxon>
        <taxon>Epsilonproteobacteria</taxon>
        <taxon>Campylobacterales</taxon>
        <taxon>Sulfurimonadaceae</taxon>
        <taxon>Sulfurimonas</taxon>
    </lineage>
</organism>
<accession>A0ABZ3HB49</accession>
<dbReference type="GO" id="GO:0008690">
    <property type="term" value="F:3-deoxy-manno-octulosonate cytidylyltransferase activity"/>
    <property type="evidence" value="ECO:0007669"/>
    <property type="project" value="UniProtKB-EC"/>
</dbReference>
<keyword evidence="2 4" id="KW-0548">Nucleotidyltransferase</keyword>
<dbReference type="SUPFAM" id="SSF53448">
    <property type="entry name" value="Nucleotide-diphospho-sugar transferases"/>
    <property type="match status" value="1"/>
</dbReference>
<dbReference type="PANTHER" id="PTHR42866">
    <property type="entry name" value="3-DEOXY-MANNO-OCTULOSONATE CYTIDYLYLTRANSFERASE"/>
    <property type="match status" value="1"/>
</dbReference>
<dbReference type="EC" id="2.7.7.38" evidence="4"/>
<gene>
    <name evidence="4" type="primary">kdsB</name>
    <name evidence="4" type="ORF">WCY31_10225</name>
</gene>
<dbReference type="PANTHER" id="PTHR42866:SF2">
    <property type="entry name" value="3-DEOXY-MANNO-OCTULOSONATE CYTIDYLYLTRANSFERASE, MITOCHONDRIAL"/>
    <property type="match status" value="1"/>
</dbReference>
<dbReference type="InterPro" id="IPR003329">
    <property type="entry name" value="Cytidylyl_trans"/>
</dbReference>
<keyword evidence="5" id="KW-1185">Reference proteome</keyword>
<dbReference type="Proteomes" id="UP001447842">
    <property type="component" value="Chromosome"/>
</dbReference>
<evidence type="ECO:0000313" key="5">
    <source>
        <dbReference type="Proteomes" id="UP001447842"/>
    </source>
</evidence>
<evidence type="ECO:0000256" key="2">
    <source>
        <dbReference type="ARBA" id="ARBA00022695"/>
    </source>
</evidence>
<dbReference type="Pfam" id="PF02348">
    <property type="entry name" value="CTP_transf_3"/>
    <property type="match status" value="1"/>
</dbReference>
<proteinExistence type="predicted"/>
<name>A0ABZ3HB49_9BACT</name>
<dbReference type="RefSeq" id="WP_345969724.1">
    <property type="nucleotide sequence ID" value="NZ_CP147920.1"/>
</dbReference>
<dbReference type="EMBL" id="CP147920">
    <property type="protein sequence ID" value="XAU14617.1"/>
    <property type="molecule type" value="Genomic_DNA"/>
</dbReference>
<sequence length="240" mass="26161">MIIIPARLASTRFPQKVLADIGGLPMVVRTARQVAHLDDVVVAADDESIIDVCKAHGVKAMLTSTTHKSGTDRINECAQLLDIPDDELVINIQADEPFIEPEVLTLLIDRLNALKAEGRPFVMGSCYNAVNAEAADDPNLVKVVVNAKHDAIYFSRSMIPYNRGGGATYFGHIGIYGFTKRSLHAFCALDDAPIEDIEKLEQLRAVHHGLPISMVKVASTGFGIDTPEDLERAKEIFGVQ</sequence>